<reference evidence="5" key="1">
    <citation type="journal article" date="2020" name="Stud. Mycol.">
        <title>101 Dothideomycetes genomes: a test case for predicting lifestyles and emergence of pathogens.</title>
        <authorList>
            <person name="Haridas S."/>
            <person name="Albert R."/>
            <person name="Binder M."/>
            <person name="Bloem J."/>
            <person name="Labutti K."/>
            <person name="Salamov A."/>
            <person name="Andreopoulos B."/>
            <person name="Baker S."/>
            <person name="Barry K."/>
            <person name="Bills G."/>
            <person name="Bluhm B."/>
            <person name="Cannon C."/>
            <person name="Castanera R."/>
            <person name="Culley D."/>
            <person name="Daum C."/>
            <person name="Ezra D."/>
            <person name="Gonzalez J."/>
            <person name="Henrissat B."/>
            <person name="Kuo A."/>
            <person name="Liang C."/>
            <person name="Lipzen A."/>
            <person name="Lutzoni F."/>
            <person name="Magnuson J."/>
            <person name="Mondo S."/>
            <person name="Nolan M."/>
            <person name="Ohm R."/>
            <person name="Pangilinan J."/>
            <person name="Park H.-J."/>
            <person name="Ramirez L."/>
            <person name="Alfaro M."/>
            <person name="Sun H."/>
            <person name="Tritt A."/>
            <person name="Yoshinaga Y."/>
            <person name="Zwiers L.-H."/>
            <person name="Turgeon B."/>
            <person name="Goodwin S."/>
            <person name="Spatafora J."/>
            <person name="Crous P."/>
            <person name="Grigoriev I."/>
        </authorList>
    </citation>
    <scope>NUCLEOTIDE SEQUENCE</scope>
    <source>
        <strain evidence="5">CBS 207.26</strain>
    </source>
</reference>
<evidence type="ECO:0000256" key="2">
    <source>
        <dbReference type="ARBA" id="ARBA00022741"/>
    </source>
</evidence>
<keyword evidence="6" id="KW-1185">Reference proteome</keyword>
<dbReference type="InterPro" id="IPR000850">
    <property type="entry name" value="Adenylat/UMP-CMP_kin"/>
</dbReference>
<accession>A0A6A6EH06</accession>
<dbReference type="PANTHER" id="PTHR23359">
    <property type="entry name" value="NUCLEOTIDE KINASE"/>
    <property type="match status" value="1"/>
</dbReference>
<gene>
    <name evidence="5" type="ORF">K469DRAFT_64462</name>
</gene>
<evidence type="ECO:0000313" key="5">
    <source>
        <dbReference type="EMBL" id="KAF2189410.1"/>
    </source>
</evidence>
<dbReference type="PROSITE" id="PS00113">
    <property type="entry name" value="ADENYLATE_KINASE"/>
    <property type="match status" value="1"/>
</dbReference>
<proteinExistence type="inferred from homology"/>
<dbReference type="SUPFAM" id="SSF52540">
    <property type="entry name" value="P-loop containing nucleoside triphosphate hydrolases"/>
    <property type="match status" value="1"/>
</dbReference>
<dbReference type="InterPro" id="IPR033690">
    <property type="entry name" value="Adenylat_kinase_CS"/>
</dbReference>
<evidence type="ECO:0000256" key="4">
    <source>
        <dbReference type="RuleBase" id="RU003330"/>
    </source>
</evidence>
<dbReference type="Gene3D" id="3.40.50.300">
    <property type="entry name" value="P-loop containing nucleotide triphosphate hydrolases"/>
    <property type="match status" value="1"/>
</dbReference>
<name>A0A6A6EH06_9PEZI</name>
<dbReference type="GO" id="GO:0019205">
    <property type="term" value="F:nucleobase-containing compound kinase activity"/>
    <property type="evidence" value="ECO:0007669"/>
    <property type="project" value="InterPro"/>
</dbReference>
<protein>
    <submittedName>
        <fullName evidence="5">Adenylate kinase 1 ATP binding protein</fullName>
    </submittedName>
</protein>
<keyword evidence="3 4" id="KW-0418">Kinase</keyword>
<sequence>MAIDVANSSHEAPRDFAIIFALGAPGAGKGTLCTHLARVHNLAHFSVGDILRTYVKANRHTVLADRIQQKLDWQGFLTFEDISPFLCKAIKNAMEGEENVKGIILDGFPRCLEQAKSFEEWHFQVELPLRSRKPVVVLSINVTKENAKPRYLARARDSNDSEEKFERRFAEYERESPLVEELYRTRVLIDIDANGTKEENINELTRKLGESSLNTSCGCAANGVC</sequence>
<dbReference type="AlphaFoldDB" id="A0A6A6EH06"/>
<organism evidence="5 6">
    <name type="scientific">Zopfia rhizophila CBS 207.26</name>
    <dbReference type="NCBI Taxonomy" id="1314779"/>
    <lineage>
        <taxon>Eukaryota</taxon>
        <taxon>Fungi</taxon>
        <taxon>Dikarya</taxon>
        <taxon>Ascomycota</taxon>
        <taxon>Pezizomycotina</taxon>
        <taxon>Dothideomycetes</taxon>
        <taxon>Dothideomycetes incertae sedis</taxon>
        <taxon>Zopfiaceae</taxon>
        <taxon>Zopfia</taxon>
    </lineage>
</organism>
<evidence type="ECO:0000313" key="6">
    <source>
        <dbReference type="Proteomes" id="UP000800200"/>
    </source>
</evidence>
<dbReference type="GO" id="GO:0006139">
    <property type="term" value="P:nucleobase-containing compound metabolic process"/>
    <property type="evidence" value="ECO:0007669"/>
    <property type="project" value="InterPro"/>
</dbReference>
<comment type="similarity">
    <text evidence="4">Belongs to the adenylate kinase family.</text>
</comment>
<dbReference type="EMBL" id="ML994621">
    <property type="protein sequence ID" value="KAF2189410.1"/>
    <property type="molecule type" value="Genomic_DNA"/>
</dbReference>
<keyword evidence="2" id="KW-0547">Nucleotide-binding</keyword>
<dbReference type="Pfam" id="PF00406">
    <property type="entry name" value="ADK"/>
    <property type="match status" value="1"/>
</dbReference>
<dbReference type="OrthoDB" id="442176at2759"/>
<dbReference type="CDD" id="cd01428">
    <property type="entry name" value="ADK"/>
    <property type="match status" value="1"/>
</dbReference>
<dbReference type="GO" id="GO:0005524">
    <property type="term" value="F:ATP binding"/>
    <property type="evidence" value="ECO:0007669"/>
    <property type="project" value="InterPro"/>
</dbReference>
<dbReference type="PRINTS" id="PR00094">
    <property type="entry name" value="ADENYLTKNASE"/>
</dbReference>
<keyword evidence="1 4" id="KW-0808">Transferase</keyword>
<dbReference type="InterPro" id="IPR027417">
    <property type="entry name" value="P-loop_NTPase"/>
</dbReference>
<evidence type="ECO:0000256" key="1">
    <source>
        <dbReference type="ARBA" id="ARBA00022679"/>
    </source>
</evidence>
<dbReference type="Proteomes" id="UP000800200">
    <property type="component" value="Unassembled WGS sequence"/>
</dbReference>
<evidence type="ECO:0000256" key="3">
    <source>
        <dbReference type="ARBA" id="ARBA00022777"/>
    </source>
</evidence>